<evidence type="ECO:0000256" key="1">
    <source>
        <dbReference type="SAM" id="MobiDB-lite"/>
    </source>
</evidence>
<protein>
    <submittedName>
        <fullName evidence="2">Uncharacterized protein</fullName>
    </submittedName>
</protein>
<proteinExistence type="predicted"/>
<organism evidence="2 3">
    <name type="scientific">Aureobasidium subglaciale (strain EXF-2481)</name>
    <name type="common">Aureobasidium pullulans var. subglaciale</name>
    <dbReference type="NCBI Taxonomy" id="1043005"/>
    <lineage>
        <taxon>Eukaryota</taxon>
        <taxon>Fungi</taxon>
        <taxon>Dikarya</taxon>
        <taxon>Ascomycota</taxon>
        <taxon>Pezizomycotina</taxon>
        <taxon>Dothideomycetes</taxon>
        <taxon>Dothideomycetidae</taxon>
        <taxon>Dothideales</taxon>
        <taxon>Saccotheciaceae</taxon>
        <taxon>Aureobasidium</taxon>
    </lineage>
</organism>
<dbReference type="AlphaFoldDB" id="A0A074Z122"/>
<evidence type="ECO:0000313" key="2">
    <source>
        <dbReference type="EMBL" id="KEQ92816.1"/>
    </source>
</evidence>
<gene>
    <name evidence="2" type="ORF">AUEXF2481DRAFT_42499</name>
</gene>
<keyword evidence="3" id="KW-1185">Reference proteome</keyword>
<sequence length="75" mass="7925">MDENLSPRSRKNKRASLQDAFPGLKIDSAKDTAPASASTQSSSVLRLTSCLEGSFSKGWPPSIRSSAAPQTASSR</sequence>
<dbReference type="EMBL" id="KL584768">
    <property type="protein sequence ID" value="KEQ92816.1"/>
    <property type="molecule type" value="Genomic_DNA"/>
</dbReference>
<dbReference type="HOGENOM" id="CLU_2670669_0_0_1"/>
<evidence type="ECO:0000313" key="3">
    <source>
        <dbReference type="Proteomes" id="UP000030641"/>
    </source>
</evidence>
<feature type="compositionally biased region" description="Low complexity" evidence="1">
    <location>
        <begin position="32"/>
        <end position="43"/>
    </location>
</feature>
<feature type="region of interest" description="Disordered" evidence="1">
    <location>
        <begin position="1"/>
        <end position="75"/>
    </location>
</feature>
<name>A0A074Z122_AURSE</name>
<dbReference type="Proteomes" id="UP000030641">
    <property type="component" value="Unassembled WGS sequence"/>
</dbReference>
<dbReference type="RefSeq" id="XP_013341348.1">
    <property type="nucleotide sequence ID" value="XM_013485894.1"/>
</dbReference>
<reference evidence="2 3" key="1">
    <citation type="journal article" date="2014" name="BMC Genomics">
        <title>Genome sequencing of four Aureobasidium pullulans varieties: biotechnological potential, stress tolerance, and description of new species.</title>
        <authorList>
            <person name="Gostin Ar C."/>
            <person name="Ohm R.A."/>
            <person name="Kogej T."/>
            <person name="Sonjak S."/>
            <person name="Turk M."/>
            <person name="Zajc J."/>
            <person name="Zalar P."/>
            <person name="Grube M."/>
            <person name="Sun H."/>
            <person name="Han J."/>
            <person name="Sharma A."/>
            <person name="Chiniquy J."/>
            <person name="Ngan C.Y."/>
            <person name="Lipzen A."/>
            <person name="Barry K."/>
            <person name="Grigoriev I.V."/>
            <person name="Gunde-Cimerman N."/>
        </authorList>
    </citation>
    <scope>NUCLEOTIDE SEQUENCE [LARGE SCALE GENOMIC DNA]</scope>
    <source>
        <strain evidence="2 3">EXF-2481</strain>
    </source>
</reference>
<dbReference type="GeneID" id="25367153"/>
<accession>A0A074Z122</accession>
<dbReference type="InParanoid" id="A0A074Z122"/>
<feature type="compositionally biased region" description="Polar residues" evidence="1">
    <location>
        <begin position="63"/>
        <end position="75"/>
    </location>
</feature>